<dbReference type="Proteomes" id="UP001596012">
    <property type="component" value="Unassembled WGS sequence"/>
</dbReference>
<protein>
    <submittedName>
        <fullName evidence="1">DUF1257 domain-containing protein</fullName>
    </submittedName>
</protein>
<dbReference type="Pfam" id="PF06868">
    <property type="entry name" value="DUF1257"/>
    <property type="match status" value="1"/>
</dbReference>
<accession>A0ABV8YFJ0</accession>
<evidence type="ECO:0000313" key="1">
    <source>
        <dbReference type="EMBL" id="MFC4463494.1"/>
    </source>
</evidence>
<organism evidence="1 2">
    <name type="scientific">Streptomyces xiangluensis</name>
    <dbReference type="NCBI Taxonomy" id="2665720"/>
    <lineage>
        <taxon>Bacteria</taxon>
        <taxon>Bacillati</taxon>
        <taxon>Actinomycetota</taxon>
        <taxon>Actinomycetes</taxon>
        <taxon>Kitasatosporales</taxon>
        <taxon>Streptomycetaceae</taxon>
        <taxon>Streptomyces</taxon>
    </lineage>
</organism>
<comment type="caution">
    <text evidence="1">The sequence shown here is derived from an EMBL/GenBank/DDBJ whole genome shotgun (WGS) entry which is preliminary data.</text>
</comment>
<evidence type="ECO:0000313" key="2">
    <source>
        <dbReference type="Proteomes" id="UP001596012"/>
    </source>
</evidence>
<proteinExistence type="predicted"/>
<gene>
    <name evidence="1" type="ORF">ACFPH6_02530</name>
</gene>
<sequence>MYGPSQATVLTSRQVLPLRDPSREYDRRKQDEPWLGKVTARHAYHLTASTLEAQGFSMAEETVERDGTVRMVLRRFQ</sequence>
<dbReference type="InterPro" id="IPR009666">
    <property type="entry name" value="Uncharacterised_Ycf35"/>
</dbReference>
<dbReference type="RefSeq" id="WP_386336779.1">
    <property type="nucleotide sequence ID" value="NZ_JBHSFG010000005.1"/>
</dbReference>
<reference evidence="2" key="1">
    <citation type="journal article" date="2019" name="Int. J. Syst. Evol. Microbiol.">
        <title>The Global Catalogue of Microorganisms (GCM) 10K type strain sequencing project: providing services to taxonomists for standard genome sequencing and annotation.</title>
        <authorList>
            <consortium name="The Broad Institute Genomics Platform"/>
            <consortium name="The Broad Institute Genome Sequencing Center for Infectious Disease"/>
            <person name="Wu L."/>
            <person name="Ma J."/>
        </authorList>
    </citation>
    <scope>NUCLEOTIDE SEQUENCE [LARGE SCALE GENOMIC DNA]</scope>
    <source>
        <strain evidence="2">DT43</strain>
    </source>
</reference>
<name>A0ABV8YFJ0_9ACTN</name>
<dbReference type="EMBL" id="JBHSFG010000005">
    <property type="protein sequence ID" value="MFC4463494.1"/>
    <property type="molecule type" value="Genomic_DNA"/>
</dbReference>
<keyword evidence="2" id="KW-1185">Reference proteome</keyword>